<accession>A0ABY4MGK1</accession>
<dbReference type="SUPFAM" id="SSF56349">
    <property type="entry name" value="DNA breaking-rejoining enzymes"/>
    <property type="match status" value="1"/>
</dbReference>
<sequence>MLGERPPSSAARPGPNLQTANQYGQQLFFANLQYDKTGAARRRAARARELHQKRPPAVPETITGTRQMLLFRMPPGHGAIKNRALTGDSRLLRYCEPVLREHAERHAWTRRQTNSVVHTLKLLDALQDWPGAKILVSDVTASIRYGGTQTSTLEILAAAGLLVDDRTTAVERYFAKKTTGLPQEMIGQLQLWFDVMLKGSATVPRRRPRHEQTIHLHIQGMAPIWRRWAEQGHTSLAEISRQDFVEALPAEGANRVFADQGLRSVFAVLKSRKKVFTNPTRGVAIARSNTTVPTPLDTAKIRDALNSPEPAVALAVALAAFHGLTSPQLAAIQLTDISDGKLTLGEKTIPLAGPVLTRLTAYLDHRARTWPSTLNPHLIVNRKTAPRTTPTSRLYAWRNLGVTPQALREDRILQEIFATGGDVRRICDFFGIGIDAAMRYTLVLTQADPEGDSAQ</sequence>
<organism evidence="1 2">
    <name type="scientific">Streptomyces halobius</name>
    <dbReference type="NCBI Taxonomy" id="2879846"/>
    <lineage>
        <taxon>Bacteria</taxon>
        <taxon>Bacillati</taxon>
        <taxon>Actinomycetota</taxon>
        <taxon>Actinomycetes</taxon>
        <taxon>Kitasatosporales</taxon>
        <taxon>Streptomycetaceae</taxon>
        <taxon>Streptomyces</taxon>
    </lineage>
</organism>
<dbReference type="InterPro" id="IPR011010">
    <property type="entry name" value="DNA_brk_join_enz"/>
</dbReference>
<evidence type="ECO:0000313" key="1">
    <source>
        <dbReference type="EMBL" id="UQA96633.1"/>
    </source>
</evidence>
<evidence type="ECO:0008006" key="3">
    <source>
        <dbReference type="Google" id="ProtNLM"/>
    </source>
</evidence>
<dbReference type="RefSeq" id="WP_248867556.1">
    <property type="nucleotide sequence ID" value="NZ_CP086322.1"/>
</dbReference>
<dbReference type="EMBL" id="CP086322">
    <property type="protein sequence ID" value="UQA96633.1"/>
    <property type="molecule type" value="Genomic_DNA"/>
</dbReference>
<dbReference type="Proteomes" id="UP000830115">
    <property type="component" value="Chromosome"/>
</dbReference>
<proteinExistence type="predicted"/>
<protein>
    <recommendedName>
        <fullName evidence="3">Tyr recombinase domain-containing protein</fullName>
    </recommendedName>
</protein>
<keyword evidence="2" id="KW-1185">Reference proteome</keyword>
<gene>
    <name evidence="1" type="ORF">K9S39_36380</name>
</gene>
<evidence type="ECO:0000313" key="2">
    <source>
        <dbReference type="Proteomes" id="UP000830115"/>
    </source>
</evidence>
<name>A0ABY4MGK1_9ACTN</name>
<reference evidence="1" key="1">
    <citation type="submission" date="2021-10" db="EMBL/GenBank/DDBJ databases">
        <title>Streptomyces nigrumlapis sp.nov.,an antimicrobial producing actinobacterium isolated from Black Gobi rocks.</title>
        <authorList>
            <person name="Wen Y."/>
            <person name="Zhang W."/>
            <person name="Liu X.G."/>
        </authorList>
    </citation>
    <scope>NUCLEOTIDE SEQUENCE</scope>
    <source>
        <strain evidence="1">ST13-2-2</strain>
    </source>
</reference>